<gene>
    <name evidence="1" type="ORF">D5281_09710</name>
</gene>
<evidence type="ECO:0000313" key="1">
    <source>
        <dbReference type="EMBL" id="NBJ92868.1"/>
    </source>
</evidence>
<reference evidence="1" key="1">
    <citation type="submission" date="2018-09" db="EMBL/GenBank/DDBJ databases">
        <title>Murine metabolic-syndrome-specific gut microbial biobank.</title>
        <authorList>
            <person name="Liu C."/>
        </authorList>
    </citation>
    <scope>NUCLEOTIDE SEQUENCE</scope>
    <source>
        <strain evidence="1">D42-62</strain>
    </source>
</reference>
<accession>A0A9X5BFJ2</accession>
<dbReference type="AlphaFoldDB" id="A0A9X5BFJ2"/>
<protein>
    <submittedName>
        <fullName evidence="1">Uncharacterized protein</fullName>
    </submittedName>
</protein>
<dbReference type="OrthoDB" id="2339720at2"/>
<proteinExistence type="predicted"/>
<organism evidence="1 2">
    <name type="scientific">Parablautia muri</name>
    <dbReference type="NCBI Taxonomy" id="2320879"/>
    <lineage>
        <taxon>Bacteria</taxon>
        <taxon>Bacillati</taxon>
        <taxon>Bacillota</taxon>
        <taxon>Clostridia</taxon>
        <taxon>Lachnospirales</taxon>
        <taxon>Lachnospiraceae</taxon>
        <taxon>Parablautia</taxon>
    </lineage>
</organism>
<name>A0A9X5BFJ2_9FIRM</name>
<dbReference type="Proteomes" id="UP001154420">
    <property type="component" value="Unassembled WGS sequence"/>
</dbReference>
<comment type="caution">
    <text evidence="1">The sequence shown here is derived from an EMBL/GenBank/DDBJ whole genome shotgun (WGS) entry which is preliminary data.</text>
</comment>
<keyword evidence="2" id="KW-1185">Reference proteome</keyword>
<sequence>MVNFKAGAGTGIIRFSEELFPFQGFKGVHDDPHVRILYMEKKEKWVIASYEIVMLPDSLILKCRELIAETLHMKVENVWLHMTHAITTPHAPGGPGMNPDTEKARKETELFDLALLRATEEAAMQAADSIKEARIGIGCGKSYTNCCRDVQSDIGWWIGINPEGFSTRDMTVLKVMDMQKKPIAFLISYDIKPCAVDNSQMQENERLISSDVPGRACTLMEEKYGAAVLFCMAASGDQIPRKTAMYDEIVDGQVRTVDLGVEAGFAIVEEIGREMAEDAMAIADKIEDIIEAEEIRLQTGGFHHGTKPRMELKPRKKAVFEADGATELAVSTAEIGDIAFVGCKPEINCITEKQLRDKLPKKHIMIVSLLNGGMKYMPDQASYDYASNEAQSSMLMPGAAEKFVDAAVSLLEG</sequence>
<dbReference type="RefSeq" id="WP_160559952.1">
    <property type="nucleotide sequence ID" value="NZ_QZDT01000013.1"/>
</dbReference>
<evidence type="ECO:0000313" key="2">
    <source>
        <dbReference type="Proteomes" id="UP001154420"/>
    </source>
</evidence>
<dbReference type="EMBL" id="QZDT01000013">
    <property type="protein sequence ID" value="NBJ92868.1"/>
    <property type="molecule type" value="Genomic_DNA"/>
</dbReference>